<dbReference type="InterPro" id="IPR011034">
    <property type="entry name" value="Formyl_transferase-like_C_sf"/>
</dbReference>
<dbReference type="InterPro" id="IPR002376">
    <property type="entry name" value="Formyl_transf_N"/>
</dbReference>
<dbReference type="Proteomes" id="UP001596328">
    <property type="component" value="Unassembled WGS sequence"/>
</dbReference>
<sequence>RATDRGLDVRPIAAERDLLDVDVDWLLSVHYPNVLDGDLLDHPSEGALNLHQAELPRYRGANMFTHAIVNARKDDHWRYGTTIHFMAERVDAGDVVARKFLDIRETDTARTLYDRTEDASVDLFEETLPAIVSGEVHGMATPQDEFDGERYYYAKSSLDGEKLIPAAELVDADGDAARDGELYDKVRALDFPPHEPAYTELDGRRVYLTASGYEEPNP</sequence>
<dbReference type="EMBL" id="JBHSWU010000538">
    <property type="protein sequence ID" value="MFC6725462.1"/>
    <property type="molecule type" value="Genomic_DNA"/>
</dbReference>
<dbReference type="PROSITE" id="PS00373">
    <property type="entry name" value="GART"/>
    <property type="match status" value="1"/>
</dbReference>
<accession>A0ABD5S1Q1</accession>
<evidence type="ECO:0000313" key="2">
    <source>
        <dbReference type="EMBL" id="MFC6725462.1"/>
    </source>
</evidence>
<gene>
    <name evidence="2" type="ORF">ACFQE1_14005</name>
</gene>
<dbReference type="AlphaFoldDB" id="A0ABD5S1Q1"/>
<dbReference type="Gene3D" id="3.40.50.12230">
    <property type="match status" value="1"/>
</dbReference>
<organism evidence="2 3">
    <name type="scientific">Halobium palmae</name>
    <dbReference type="NCBI Taxonomy" id="1776492"/>
    <lineage>
        <taxon>Archaea</taxon>
        <taxon>Methanobacteriati</taxon>
        <taxon>Methanobacteriota</taxon>
        <taxon>Stenosarchaea group</taxon>
        <taxon>Halobacteria</taxon>
        <taxon>Halobacteriales</taxon>
        <taxon>Haloferacaceae</taxon>
        <taxon>Halobium</taxon>
    </lineage>
</organism>
<dbReference type="PANTHER" id="PTHR11138">
    <property type="entry name" value="METHIONYL-TRNA FORMYLTRANSFERASE"/>
    <property type="match status" value="1"/>
</dbReference>
<proteinExistence type="predicted"/>
<feature type="domain" description="Formyl transferase N-terminal" evidence="1">
    <location>
        <begin position="15"/>
        <end position="126"/>
    </location>
</feature>
<reference evidence="2 3" key="1">
    <citation type="journal article" date="2019" name="Int. J. Syst. Evol. Microbiol.">
        <title>The Global Catalogue of Microorganisms (GCM) 10K type strain sequencing project: providing services to taxonomists for standard genome sequencing and annotation.</title>
        <authorList>
            <consortium name="The Broad Institute Genomics Platform"/>
            <consortium name="The Broad Institute Genome Sequencing Center for Infectious Disease"/>
            <person name="Wu L."/>
            <person name="Ma J."/>
        </authorList>
    </citation>
    <scope>NUCLEOTIDE SEQUENCE [LARGE SCALE GENOMIC DNA]</scope>
    <source>
        <strain evidence="2 3">NBRC 111368</strain>
    </source>
</reference>
<dbReference type="SUPFAM" id="SSF50486">
    <property type="entry name" value="FMT C-terminal domain-like"/>
    <property type="match status" value="1"/>
</dbReference>
<evidence type="ECO:0000313" key="3">
    <source>
        <dbReference type="Proteomes" id="UP001596328"/>
    </source>
</evidence>
<dbReference type="PANTHER" id="PTHR11138:SF5">
    <property type="entry name" value="METHIONYL-TRNA FORMYLTRANSFERASE, MITOCHONDRIAL"/>
    <property type="match status" value="1"/>
</dbReference>
<feature type="non-terminal residue" evidence="2">
    <location>
        <position position="1"/>
    </location>
</feature>
<dbReference type="Pfam" id="PF00551">
    <property type="entry name" value="Formyl_trans_N"/>
    <property type="match status" value="1"/>
</dbReference>
<comment type="caution">
    <text evidence="2">The sequence shown here is derived from an EMBL/GenBank/DDBJ whole genome shotgun (WGS) entry which is preliminary data.</text>
</comment>
<name>A0ABD5S1Q1_9EURY</name>
<protein>
    <submittedName>
        <fullName evidence="2">Formyltransferase family protein</fullName>
    </submittedName>
</protein>
<evidence type="ECO:0000259" key="1">
    <source>
        <dbReference type="Pfam" id="PF00551"/>
    </source>
</evidence>
<dbReference type="InterPro" id="IPR036477">
    <property type="entry name" value="Formyl_transf_N_sf"/>
</dbReference>
<keyword evidence="3" id="KW-1185">Reference proteome</keyword>
<dbReference type="SUPFAM" id="SSF53328">
    <property type="entry name" value="Formyltransferase"/>
    <property type="match status" value="1"/>
</dbReference>
<dbReference type="CDD" id="cd08369">
    <property type="entry name" value="FMT_core"/>
    <property type="match status" value="1"/>
</dbReference>
<dbReference type="InterPro" id="IPR001555">
    <property type="entry name" value="GART_AS"/>
</dbReference>